<dbReference type="Gene3D" id="3.40.5.10">
    <property type="entry name" value="Ribosomal protein L9, N-terminal domain"/>
    <property type="match status" value="1"/>
</dbReference>
<feature type="domain" description="Ribosomal protein L9" evidence="4">
    <location>
        <begin position="82"/>
        <end position="122"/>
    </location>
</feature>
<dbReference type="AlphaFoldDB" id="A0A0B7F8A0"/>
<dbReference type="GO" id="GO:1990904">
    <property type="term" value="C:ribonucleoprotein complex"/>
    <property type="evidence" value="ECO:0007669"/>
    <property type="project" value="UniProtKB-KW"/>
</dbReference>
<dbReference type="EMBL" id="LN679115">
    <property type="protein sequence ID" value="CEL54286.1"/>
    <property type="molecule type" value="Genomic_DNA"/>
</dbReference>
<dbReference type="InterPro" id="IPR020070">
    <property type="entry name" value="Ribosomal_bL9_N"/>
</dbReference>
<dbReference type="InterPro" id="IPR036791">
    <property type="entry name" value="Ribosomal_bL9_C_sf"/>
</dbReference>
<comment type="similarity">
    <text evidence="1">Belongs to the bacterial ribosomal protein bL9 family.</text>
</comment>
<dbReference type="GO" id="GO:0006412">
    <property type="term" value="P:translation"/>
    <property type="evidence" value="ECO:0007669"/>
    <property type="project" value="InterPro"/>
</dbReference>
<organism evidence="5 6">
    <name type="scientific">Thanatephorus cucumeris (strain AG1-IB / isolate 7/3/14)</name>
    <name type="common">Lettuce bottom rot fungus</name>
    <name type="synonym">Rhizoctonia solani</name>
    <dbReference type="NCBI Taxonomy" id="1108050"/>
    <lineage>
        <taxon>Eukaryota</taxon>
        <taxon>Fungi</taxon>
        <taxon>Dikarya</taxon>
        <taxon>Basidiomycota</taxon>
        <taxon>Agaricomycotina</taxon>
        <taxon>Agaricomycetes</taxon>
        <taxon>Cantharellales</taxon>
        <taxon>Ceratobasidiaceae</taxon>
        <taxon>Rhizoctonia</taxon>
        <taxon>Rhizoctonia solani AG-1</taxon>
    </lineage>
</organism>
<sequence>MFKAYNESKPSNEVVTCRFISFSQPHRLATHRSGIPAKPEFSSKMSKILTQSSILRTSAGLLLVPRPVPTLLARHAHRHRTIEVQLTADIPGLGAFGSVQTVNPGRMRNQLYPMGLASYIRRGAAPKLLERPRDPAAPLVPDIDFAELELSLRELPNLVFRRRAMKNASTSHQAIAPLGSRAIYGSITPADLLQRLSDSHNLTLLPPNALLEFNDGSSKLRLTGNHRVTVNLRNGAKIPLTITIEGDD</sequence>
<evidence type="ECO:0000256" key="3">
    <source>
        <dbReference type="ARBA" id="ARBA00023274"/>
    </source>
</evidence>
<reference evidence="5 6" key="1">
    <citation type="submission" date="2014-11" db="EMBL/GenBank/DDBJ databases">
        <authorList>
            <person name="Wibberg Daniel"/>
        </authorList>
    </citation>
    <scope>NUCLEOTIDE SEQUENCE [LARGE SCALE GENOMIC DNA]</scope>
    <source>
        <strain evidence="5">Rhizoctonia solani AG1-IB 7/3/14</strain>
    </source>
</reference>
<name>A0A0B7F8A0_THACB</name>
<dbReference type="SUPFAM" id="SSF55658">
    <property type="entry name" value="L9 N-domain-like"/>
    <property type="match status" value="1"/>
</dbReference>
<dbReference type="GO" id="GO:0005840">
    <property type="term" value="C:ribosome"/>
    <property type="evidence" value="ECO:0007669"/>
    <property type="project" value="UniProtKB-KW"/>
</dbReference>
<dbReference type="Proteomes" id="UP000059188">
    <property type="component" value="Unassembled WGS sequence"/>
</dbReference>
<protein>
    <recommendedName>
        <fullName evidence="4">Ribosomal protein L9 domain-containing protein</fullName>
    </recommendedName>
</protein>
<dbReference type="InterPro" id="IPR009027">
    <property type="entry name" value="Ribosomal_bL9/RNase_H1_N"/>
</dbReference>
<gene>
    <name evidence="5" type="ORF">RSOLAG1IB_06934</name>
</gene>
<keyword evidence="2" id="KW-0689">Ribosomal protein</keyword>
<evidence type="ECO:0000256" key="1">
    <source>
        <dbReference type="ARBA" id="ARBA00010605"/>
    </source>
</evidence>
<evidence type="ECO:0000313" key="5">
    <source>
        <dbReference type="EMBL" id="CEL54286.1"/>
    </source>
</evidence>
<dbReference type="STRING" id="1108050.A0A0B7F8A0"/>
<proteinExistence type="inferred from homology"/>
<dbReference type="PANTHER" id="PTHR21368">
    <property type="entry name" value="50S RIBOSOMAL PROTEIN L9"/>
    <property type="match status" value="1"/>
</dbReference>
<dbReference type="OrthoDB" id="5555409at2759"/>
<dbReference type="InterPro" id="IPR036935">
    <property type="entry name" value="Ribosomal_bL9_N_sf"/>
</dbReference>
<dbReference type="SUPFAM" id="SSF55653">
    <property type="entry name" value="Ribosomal protein L9 C-domain"/>
    <property type="match status" value="1"/>
</dbReference>
<dbReference type="GO" id="GO:0003735">
    <property type="term" value="F:structural constituent of ribosome"/>
    <property type="evidence" value="ECO:0007669"/>
    <property type="project" value="InterPro"/>
</dbReference>
<dbReference type="Pfam" id="PF01281">
    <property type="entry name" value="Ribosomal_L9_N"/>
    <property type="match status" value="1"/>
</dbReference>
<accession>A0A0B7F8A0</accession>
<evidence type="ECO:0000259" key="4">
    <source>
        <dbReference type="Pfam" id="PF01281"/>
    </source>
</evidence>
<keyword evidence="6" id="KW-1185">Reference proteome</keyword>
<keyword evidence="3" id="KW-0687">Ribonucleoprotein</keyword>
<evidence type="ECO:0000313" key="6">
    <source>
        <dbReference type="Proteomes" id="UP000059188"/>
    </source>
</evidence>
<evidence type="ECO:0000256" key="2">
    <source>
        <dbReference type="ARBA" id="ARBA00022980"/>
    </source>
</evidence>
<dbReference type="InterPro" id="IPR000244">
    <property type="entry name" value="Ribosomal_bL9"/>
</dbReference>